<keyword evidence="6 7" id="KW-0472">Membrane</keyword>
<evidence type="ECO:0000256" key="2">
    <source>
        <dbReference type="ARBA" id="ARBA00022475"/>
    </source>
</evidence>
<evidence type="ECO:0000256" key="7">
    <source>
        <dbReference type="RuleBase" id="RU369079"/>
    </source>
</evidence>
<evidence type="ECO:0000313" key="9">
    <source>
        <dbReference type="EMBL" id="SMF25501.1"/>
    </source>
</evidence>
<keyword evidence="5 7" id="KW-1133">Transmembrane helix</keyword>
<keyword evidence="4 7" id="KW-0812">Transmembrane</keyword>
<evidence type="ECO:0000256" key="5">
    <source>
        <dbReference type="ARBA" id="ARBA00022989"/>
    </source>
</evidence>
<sequence>MSGTLGSGAILAIMFGGLAVFMMTGLPIAFVLGGLSLLITVTLWNSGAVVVLVLQIFDTMRSEALLAIPLYILMAGLLSRSGVINQLYTAMELWFGRLRGGLAVGTVVICVIMAAMTGVVGAAVTAMGLLALPEMLRRGYRAELATGTICAAGTLGILIPPSVLTIVYAVTAQVSIGRMLIAGIVPGVILATLYVVYILGLAWIRPDMAPLAPEHRSATWRERFAALKSLVLPGLLILMILGSIFFGLATPTEAAAVGVLGALIAAALQRKLTFETLSQSATETAKATAMILWITLGAKAYVAIFTGLGGADALLDFIRTMDAGRYLVLGVMLAVLVFLGMVLDEIGIILLTVPVFIPIVKFLGFDEIWFGVLYAVTIQMGYISPPFGYTLFYMKGTLPPELGMGAVYRGILPFFLLQLLGLVIVLLSPSLVTWLPQLMLN</sequence>
<dbReference type="PANTHER" id="PTHR33362">
    <property type="entry name" value="SIALIC ACID TRAP TRANSPORTER PERMEASE PROTEIN SIAT-RELATED"/>
    <property type="match status" value="1"/>
</dbReference>
<feature type="transmembrane region" description="Helical" evidence="7">
    <location>
        <begin position="9"/>
        <end position="31"/>
    </location>
</feature>
<keyword evidence="10" id="KW-1185">Reference proteome</keyword>
<feature type="transmembrane region" description="Helical" evidence="7">
    <location>
        <begin position="64"/>
        <end position="83"/>
    </location>
</feature>
<evidence type="ECO:0000256" key="4">
    <source>
        <dbReference type="ARBA" id="ARBA00022692"/>
    </source>
</evidence>
<dbReference type="PANTHER" id="PTHR33362:SF7">
    <property type="entry name" value="SLL1103 PROTEIN"/>
    <property type="match status" value="1"/>
</dbReference>
<feature type="transmembrane region" description="Helical" evidence="7">
    <location>
        <begin position="225"/>
        <end position="246"/>
    </location>
</feature>
<proteinExistence type="inferred from homology"/>
<feature type="transmembrane region" description="Helical" evidence="7">
    <location>
        <begin position="289"/>
        <end position="311"/>
    </location>
</feature>
<feature type="transmembrane region" description="Helical" evidence="7">
    <location>
        <begin position="371"/>
        <end position="393"/>
    </location>
</feature>
<reference evidence="9 10" key="1">
    <citation type="submission" date="2017-04" db="EMBL/GenBank/DDBJ databases">
        <authorList>
            <person name="Afonso C.L."/>
            <person name="Miller P.J."/>
            <person name="Scott M.A."/>
            <person name="Spackman E."/>
            <person name="Goraichik I."/>
            <person name="Dimitrov K.M."/>
            <person name="Suarez D.L."/>
            <person name="Swayne D.E."/>
        </authorList>
    </citation>
    <scope>NUCLEOTIDE SEQUENCE [LARGE SCALE GENOMIC DNA]</scope>
    <source>
        <strain evidence="9 10">USBA 355</strain>
    </source>
</reference>
<dbReference type="InterPro" id="IPR004681">
    <property type="entry name" value="TRAP_DctM"/>
</dbReference>
<dbReference type="RefSeq" id="WP_085123055.1">
    <property type="nucleotide sequence ID" value="NZ_FWZX01000008.1"/>
</dbReference>
<comment type="subcellular location">
    <subcellularLocation>
        <location evidence="1 7">Cell inner membrane</location>
        <topology evidence="1 7">Multi-pass membrane protein</topology>
    </subcellularLocation>
</comment>
<evidence type="ECO:0000256" key="1">
    <source>
        <dbReference type="ARBA" id="ARBA00004429"/>
    </source>
</evidence>
<organism evidence="9 10">
    <name type="scientific">Tistlia consotensis USBA 355</name>
    <dbReference type="NCBI Taxonomy" id="560819"/>
    <lineage>
        <taxon>Bacteria</taxon>
        <taxon>Pseudomonadati</taxon>
        <taxon>Pseudomonadota</taxon>
        <taxon>Alphaproteobacteria</taxon>
        <taxon>Rhodospirillales</taxon>
        <taxon>Rhodovibrionaceae</taxon>
        <taxon>Tistlia</taxon>
    </lineage>
</organism>
<feature type="transmembrane region" description="Helical" evidence="7">
    <location>
        <begin position="323"/>
        <end position="343"/>
    </location>
</feature>
<feature type="transmembrane region" description="Helical" evidence="7">
    <location>
        <begin position="144"/>
        <end position="170"/>
    </location>
</feature>
<dbReference type="InterPro" id="IPR010656">
    <property type="entry name" value="DctM"/>
</dbReference>
<feature type="transmembrane region" description="Helical" evidence="7">
    <location>
        <begin position="176"/>
        <end position="204"/>
    </location>
</feature>
<dbReference type="GO" id="GO:0005886">
    <property type="term" value="C:plasma membrane"/>
    <property type="evidence" value="ECO:0007669"/>
    <property type="project" value="UniProtKB-SubCell"/>
</dbReference>
<dbReference type="STRING" id="560819.SAMN05428998_108174"/>
<feature type="domain" description="TRAP C4-dicarboxylate transport system permease DctM subunit" evidence="8">
    <location>
        <begin position="15"/>
        <end position="430"/>
    </location>
</feature>
<evidence type="ECO:0000313" key="10">
    <source>
        <dbReference type="Proteomes" id="UP000192917"/>
    </source>
</evidence>
<evidence type="ECO:0000256" key="6">
    <source>
        <dbReference type="ARBA" id="ARBA00023136"/>
    </source>
</evidence>
<name>A0A1Y6BRR4_9PROT</name>
<keyword evidence="7" id="KW-0813">Transport</keyword>
<comment type="subunit">
    <text evidence="7">The complex comprises the extracytoplasmic solute receptor protein and the two transmembrane proteins.</text>
</comment>
<dbReference type="AlphaFoldDB" id="A0A1Y6BRR4"/>
<dbReference type="Proteomes" id="UP000192917">
    <property type="component" value="Unassembled WGS sequence"/>
</dbReference>
<comment type="similarity">
    <text evidence="7">Belongs to the TRAP transporter large permease family.</text>
</comment>
<keyword evidence="3 7" id="KW-0997">Cell inner membrane</keyword>
<dbReference type="NCBIfam" id="TIGR00786">
    <property type="entry name" value="dctM"/>
    <property type="match status" value="1"/>
</dbReference>
<gene>
    <name evidence="9" type="ORF">SAMN05428998_108174</name>
</gene>
<accession>A0A1Y6BRR4</accession>
<feature type="transmembrane region" description="Helical" evidence="7">
    <location>
        <begin position="37"/>
        <end position="57"/>
    </location>
</feature>
<feature type="transmembrane region" description="Helical" evidence="7">
    <location>
        <begin position="414"/>
        <end position="435"/>
    </location>
</feature>
<comment type="function">
    <text evidence="7">Part of the tripartite ATP-independent periplasmic (TRAP) transport system.</text>
</comment>
<evidence type="ECO:0000256" key="3">
    <source>
        <dbReference type="ARBA" id="ARBA00022519"/>
    </source>
</evidence>
<dbReference type="GO" id="GO:0022857">
    <property type="term" value="F:transmembrane transporter activity"/>
    <property type="evidence" value="ECO:0007669"/>
    <property type="project" value="UniProtKB-UniRule"/>
</dbReference>
<feature type="transmembrane region" description="Helical" evidence="7">
    <location>
        <begin position="348"/>
        <end position="365"/>
    </location>
</feature>
<keyword evidence="2" id="KW-1003">Cell membrane</keyword>
<dbReference type="PIRSF" id="PIRSF006066">
    <property type="entry name" value="HI0050"/>
    <property type="match status" value="1"/>
</dbReference>
<dbReference type="Pfam" id="PF06808">
    <property type="entry name" value="DctM"/>
    <property type="match status" value="1"/>
</dbReference>
<evidence type="ECO:0000259" key="8">
    <source>
        <dbReference type="Pfam" id="PF06808"/>
    </source>
</evidence>
<feature type="transmembrane region" description="Helical" evidence="7">
    <location>
        <begin position="103"/>
        <end position="132"/>
    </location>
</feature>
<protein>
    <recommendedName>
        <fullName evidence="7">TRAP transporter large permease protein</fullName>
    </recommendedName>
</protein>
<dbReference type="EMBL" id="FWZX01000008">
    <property type="protein sequence ID" value="SMF25501.1"/>
    <property type="molecule type" value="Genomic_DNA"/>
</dbReference>